<accession>A0A133S6H1</accession>
<protein>
    <submittedName>
        <fullName evidence="2">Putative xanthine dehydrogenase accessory factor</fullName>
    </submittedName>
    <submittedName>
        <fullName evidence="3">XdhC family protein</fullName>
    </submittedName>
</protein>
<evidence type="ECO:0000313" key="3">
    <source>
        <dbReference type="EMBL" id="RJY49586.1"/>
    </source>
</evidence>
<dbReference type="PANTHER" id="PTHR30388">
    <property type="entry name" value="ALDEHYDE OXIDOREDUCTASE MOLYBDENUM COFACTOR ASSEMBLY PROTEIN"/>
    <property type="match status" value="1"/>
</dbReference>
<dbReference type="EMBL" id="QXZZ01000052">
    <property type="protein sequence ID" value="RJY49586.1"/>
    <property type="molecule type" value="Genomic_DNA"/>
</dbReference>
<reference evidence="2 4" key="1">
    <citation type="submission" date="2016-01" db="EMBL/GenBank/DDBJ databases">
        <authorList>
            <person name="Oliw E.H."/>
        </authorList>
    </citation>
    <scope>NUCLEOTIDE SEQUENCE [LARGE SCALE GENOMIC DNA]</scope>
    <source>
        <strain evidence="2 4">CMW7756B</strain>
    </source>
</reference>
<sequence>MNREFVEYLSQRTDETLAVATILHTAGSTPRKAGTSMVVFPDGSIFGTIGGGRAENEIRLSAIDSMKKKEQHRRIEVKLNDDVAVKEGMVCGGCMDVWIKTQNV</sequence>
<dbReference type="KEGG" id="vat:B7L28_01620"/>
<comment type="caution">
    <text evidence="2">The sequence shown here is derived from an EMBL/GenBank/DDBJ whole genome shotgun (WGS) entry which is preliminary data.</text>
</comment>
<dbReference type="InterPro" id="IPR052698">
    <property type="entry name" value="MoCofactor_Util/Proc"/>
</dbReference>
<dbReference type="AlphaFoldDB" id="A0A133S6H1"/>
<dbReference type="PANTHER" id="PTHR30388:SF6">
    <property type="entry name" value="XANTHINE DEHYDROGENASE SUBUNIT A-RELATED"/>
    <property type="match status" value="1"/>
</dbReference>
<evidence type="ECO:0000313" key="2">
    <source>
        <dbReference type="EMBL" id="KXA65261.1"/>
    </source>
</evidence>
<dbReference type="Proteomes" id="UP000070226">
    <property type="component" value="Unassembled WGS sequence"/>
</dbReference>
<dbReference type="Proteomes" id="UP000277803">
    <property type="component" value="Unassembled WGS sequence"/>
</dbReference>
<proteinExistence type="predicted"/>
<dbReference type="RefSeq" id="WP_016476022.1">
    <property type="nucleotide sequence ID" value="NZ_CABKSO010000001.1"/>
</dbReference>
<dbReference type="InterPro" id="IPR003777">
    <property type="entry name" value="XdhC_CoxI"/>
</dbReference>
<dbReference type="PATRIC" id="fig|39777.7.peg.397"/>
<dbReference type="STRING" id="39777.B7L28_01620"/>
<dbReference type="GeneID" id="57774290"/>
<feature type="domain" description="XdhC- CoxI" evidence="1">
    <location>
        <begin position="12"/>
        <end position="71"/>
    </location>
</feature>
<reference evidence="3 5" key="2">
    <citation type="submission" date="2018-09" db="EMBL/GenBank/DDBJ databases">
        <title>Genome sequence of Veillonella atypica isolated from periodontal Korean patients.</title>
        <authorList>
            <person name="Lee J.-H."/>
            <person name="Moon J.-H."/>
            <person name="Shin S.-Y."/>
        </authorList>
    </citation>
    <scope>NUCLEOTIDE SEQUENCE [LARGE SCALE GENOMIC DNA]</scope>
    <source>
        <strain evidence="3 5">KHUD_V1</strain>
    </source>
</reference>
<evidence type="ECO:0000313" key="5">
    <source>
        <dbReference type="Proteomes" id="UP000277803"/>
    </source>
</evidence>
<organism evidence="2">
    <name type="scientific">Veillonella atypica</name>
    <dbReference type="NCBI Taxonomy" id="39777"/>
    <lineage>
        <taxon>Bacteria</taxon>
        <taxon>Bacillati</taxon>
        <taxon>Bacillota</taxon>
        <taxon>Negativicutes</taxon>
        <taxon>Veillonellales</taxon>
        <taxon>Veillonellaceae</taxon>
        <taxon>Veillonella</taxon>
    </lineage>
</organism>
<gene>
    <name evidence="3" type="ORF">D2965_10080</name>
    <name evidence="2" type="ORF">HMPREF3233_00407</name>
</gene>
<evidence type="ECO:0000313" key="4">
    <source>
        <dbReference type="Proteomes" id="UP000070226"/>
    </source>
</evidence>
<name>A0A133S6H1_9FIRM</name>
<dbReference type="Pfam" id="PF02625">
    <property type="entry name" value="XdhC_CoxI"/>
    <property type="match status" value="1"/>
</dbReference>
<evidence type="ECO:0000259" key="1">
    <source>
        <dbReference type="Pfam" id="PF02625"/>
    </source>
</evidence>
<dbReference type="EMBL" id="LRQT01000007">
    <property type="protein sequence ID" value="KXA65261.1"/>
    <property type="molecule type" value="Genomic_DNA"/>
</dbReference>